<protein>
    <submittedName>
        <fullName evidence="2">Uncharacterized protein</fullName>
    </submittedName>
</protein>
<proteinExistence type="predicted"/>
<dbReference type="EMBL" id="LBWG01000009">
    <property type="protein sequence ID" value="KKR04309.1"/>
    <property type="molecule type" value="Genomic_DNA"/>
</dbReference>
<accession>A0A0G0MJU7</accession>
<dbReference type="AlphaFoldDB" id="A0A0G0MJU7"/>
<organism evidence="2 3">
    <name type="scientific">Candidatus Uhrbacteria bacterium GW2011_GWF2_39_13</name>
    <dbReference type="NCBI Taxonomy" id="1618995"/>
    <lineage>
        <taxon>Bacteria</taxon>
        <taxon>Candidatus Uhriibacteriota</taxon>
    </lineage>
</organism>
<sequence length="88" mass="9934">MTDQSVGEVSVSPAQIPAEESMSGSVGHWEVFTETKILKTRERIISQMKDVEKPTIFITVLSYHRDFHLAMETSAKLNVILLIYAYCS</sequence>
<evidence type="ECO:0000313" key="2">
    <source>
        <dbReference type="EMBL" id="KKR04309.1"/>
    </source>
</evidence>
<evidence type="ECO:0000256" key="1">
    <source>
        <dbReference type="SAM" id="MobiDB-lite"/>
    </source>
</evidence>
<dbReference type="Proteomes" id="UP000033935">
    <property type="component" value="Unassembled WGS sequence"/>
</dbReference>
<gene>
    <name evidence="2" type="ORF">UT30_C0009G0019</name>
</gene>
<feature type="region of interest" description="Disordered" evidence="1">
    <location>
        <begin position="1"/>
        <end position="25"/>
    </location>
</feature>
<name>A0A0G0MJU7_9BACT</name>
<reference evidence="2 3" key="1">
    <citation type="journal article" date="2015" name="Nature">
        <title>rRNA introns, odd ribosomes, and small enigmatic genomes across a large radiation of phyla.</title>
        <authorList>
            <person name="Brown C.T."/>
            <person name="Hug L.A."/>
            <person name="Thomas B.C."/>
            <person name="Sharon I."/>
            <person name="Castelle C.J."/>
            <person name="Singh A."/>
            <person name="Wilkins M.J."/>
            <person name="Williams K.H."/>
            <person name="Banfield J.F."/>
        </authorList>
    </citation>
    <scope>NUCLEOTIDE SEQUENCE [LARGE SCALE GENOMIC DNA]</scope>
</reference>
<comment type="caution">
    <text evidence="2">The sequence shown here is derived from an EMBL/GenBank/DDBJ whole genome shotgun (WGS) entry which is preliminary data.</text>
</comment>
<evidence type="ECO:0000313" key="3">
    <source>
        <dbReference type="Proteomes" id="UP000033935"/>
    </source>
</evidence>